<dbReference type="Proteomes" id="UP000095283">
    <property type="component" value="Unplaced"/>
</dbReference>
<evidence type="ECO:0000313" key="1">
    <source>
        <dbReference type="Proteomes" id="UP000095283"/>
    </source>
</evidence>
<name>A0A1I7WPV9_HETBA</name>
<dbReference type="WBParaSite" id="Hba_07114">
    <property type="protein sequence ID" value="Hba_07114"/>
    <property type="gene ID" value="Hba_07114"/>
</dbReference>
<proteinExistence type="predicted"/>
<keyword evidence="1" id="KW-1185">Reference proteome</keyword>
<accession>A0A1I7WPV9</accession>
<dbReference type="AlphaFoldDB" id="A0A1I7WPV9"/>
<reference evidence="2" key="1">
    <citation type="submission" date="2016-11" db="UniProtKB">
        <authorList>
            <consortium name="WormBaseParasite"/>
        </authorList>
    </citation>
    <scope>IDENTIFICATION</scope>
</reference>
<protein>
    <submittedName>
        <fullName evidence="2">MSP domain-containing protein</fullName>
    </submittedName>
</protein>
<sequence>MRNLFKIFRRDPKVKKVSFGNDAVRTFIYEKESEEPTPIIQRQSFTDPIDIAEGGITKLSMVETNKQTATRWYDETQSKPV</sequence>
<organism evidence="1 2">
    <name type="scientific">Heterorhabditis bacteriophora</name>
    <name type="common">Entomopathogenic nematode worm</name>
    <dbReference type="NCBI Taxonomy" id="37862"/>
    <lineage>
        <taxon>Eukaryota</taxon>
        <taxon>Metazoa</taxon>
        <taxon>Ecdysozoa</taxon>
        <taxon>Nematoda</taxon>
        <taxon>Chromadorea</taxon>
        <taxon>Rhabditida</taxon>
        <taxon>Rhabditina</taxon>
        <taxon>Rhabditomorpha</taxon>
        <taxon>Strongyloidea</taxon>
        <taxon>Heterorhabditidae</taxon>
        <taxon>Heterorhabditis</taxon>
    </lineage>
</organism>
<evidence type="ECO:0000313" key="2">
    <source>
        <dbReference type="WBParaSite" id="Hba_07114"/>
    </source>
</evidence>